<name>A0AAP3V9G5_9FIRM</name>
<sequence>MELALQFENLNCEELCAIDGGKRNYSIEKYVKNYLDFIKKAIDIFRPMPI</sequence>
<gene>
    <name evidence="1" type="ORF">PNE45_08045</name>
</gene>
<reference evidence="1" key="1">
    <citation type="submission" date="2023-01" db="EMBL/GenBank/DDBJ databases">
        <title>Human gut microbiome strain richness.</title>
        <authorList>
            <person name="Chen-Liaw A."/>
        </authorList>
    </citation>
    <scope>NUCLEOTIDE SEQUENCE</scope>
    <source>
        <strain evidence="1">1001283st1_D2_1001283B150209_150212</strain>
    </source>
</reference>
<comment type="caution">
    <text evidence="1">The sequence shown here is derived from an EMBL/GenBank/DDBJ whole genome shotgun (WGS) entry which is preliminary data.</text>
</comment>
<proteinExistence type="predicted"/>
<dbReference type="AlphaFoldDB" id="A0AAP3V9G5"/>
<accession>A0AAP3V9G5</accession>
<dbReference type="RefSeq" id="WP_015515929.1">
    <property type="nucleotide sequence ID" value="NZ_CP143947.1"/>
</dbReference>
<evidence type="ECO:0000313" key="2">
    <source>
        <dbReference type="Proteomes" id="UP001212823"/>
    </source>
</evidence>
<dbReference type="Proteomes" id="UP001212823">
    <property type="component" value="Unassembled WGS sequence"/>
</dbReference>
<evidence type="ECO:0000313" key="1">
    <source>
        <dbReference type="EMBL" id="MDB8017983.1"/>
    </source>
</evidence>
<organism evidence="1 2">
    <name type="scientific">Agathobacter rectalis</name>
    <dbReference type="NCBI Taxonomy" id="39491"/>
    <lineage>
        <taxon>Bacteria</taxon>
        <taxon>Bacillati</taxon>
        <taxon>Bacillota</taxon>
        <taxon>Clostridia</taxon>
        <taxon>Lachnospirales</taxon>
        <taxon>Lachnospiraceae</taxon>
        <taxon>Agathobacter</taxon>
    </lineage>
</organism>
<dbReference type="EMBL" id="JAQLYE010000012">
    <property type="protein sequence ID" value="MDB8017983.1"/>
    <property type="molecule type" value="Genomic_DNA"/>
</dbReference>
<protein>
    <submittedName>
        <fullName evidence="1">Uncharacterized protein</fullName>
    </submittedName>
</protein>